<comment type="caution">
    <text evidence="2">The sequence shown here is derived from an EMBL/GenBank/DDBJ whole genome shotgun (WGS) entry which is preliminary data.</text>
</comment>
<feature type="transmembrane region" description="Helical" evidence="1">
    <location>
        <begin position="187"/>
        <end position="205"/>
    </location>
</feature>
<protein>
    <submittedName>
        <fullName evidence="2">Uncharacterized protein</fullName>
    </submittedName>
</protein>
<organism evidence="2 3">
    <name type="scientific">Apilactobacillus ozensis DSM 23829 = JCM 17196</name>
    <dbReference type="NCBI Taxonomy" id="1423781"/>
    <lineage>
        <taxon>Bacteria</taxon>
        <taxon>Bacillati</taxon>
        <taxon>Bacillota</taxon>
        <taxon>Bacilli</taxon>
        <taxon>Lactobacillales</taxon>
        <taxon>Lactobacillaceae</taxon>
        <taxon>Apilactobacillus</taxon>
    </lineage>
</organism>
<feature type="transmembrane region" description="Helical" evidence="1">
    <location>
        <begin position="12"/>
        <end position="31"/>
    </location>
</feature>
<feature type="transmembrane region" description="Helical" evidence="1">
    <location>
        <begin position="158"/>
        <end position="178"/>
    </location>
</feature>
<evidence type="ECO:0000313" key="2">
    <source>
        <dbReference type="EMBL" id="KRM67582.1"/>
    </source>
</evidence>
<gene>
    <name evidence="2" type="ORF">FD06_GL000734</name>
</gene>
<evidence type="ECO:0000256" key="1">
    <source>
        <dbReference type="SAM" id="Phobius"/>
    </source>
</evidence>
<dbReference type="PATRIC" id="fig|1423781.4.peg.758"/>
<keyword evidence="1" id="KW-0812">Transmembrane</keyword>
<feature type="transmembrane region" description="Helical" evidence="1">
    <location>
        <begin position="78"/>
        <end position="99"/>
    </location>
</feature>
<name>A0A0R2AK08_9LACO</name>
<dbReference type="EMBL" id="AYYQ01000036">
    <property type="protein sequence ID" value="KRM67582.1"/>
    <property type="molecule type" value="Genomic_DNA"/>
</dbReference>
<keyword evidence="1" id="KW-1133">Transmembrane helix</keyword>
<sequence>MMIIRSDNTVVTPILSFAVAILGLSNVYFTYQGLQTRPVNINIAKRVGINTGISTILLFIMILFFARTNNGFLFINNFIGTLQLIFKSSSMAIAITVLLHALTGAESKKHTLGTSLIVTLLLYVINFFDHDNTHIWNVLDFYNGTIFNGGHTFNDAEWFKTFTVLLMAMAIGQIGYVVKNHFKPKSIMFLTCWVLLAVIGCMGYSSSYTNYRSNALVKTQLAKSYQITMYNDKIDTTVNLNRPSSGWINFNFYSGFQINYLKAMNQDGKYERVDYQVKDNYLTIKLPKNQKYTAVKLNYYGEFNLSDDSAYLNKKYINLDSNVIAWYPETQFVDVVSFTNQTGHTLYTNSTGNKYETIGNGKTVNNKLAKFKVFKDPIVLKSIKESVVVHNK</sequence>
<proteinExistence type="predicted"/>
<keyword evidence="1" id="KW-0472">Membrane</keyword>
<dbReference type="Proteomes" id="UP000052012">
    <property type="component" value="Unassembled WGS sequence"/>
</dbReference>
<reference evidence="2 3" key="1">
    <citation type="journal article" date="2015" name="Genome Announc.">
        <title>Expanding the biotechnology potential of lactobacilli through comparative genomics of 213 strains and associated genera.</title>
        <authorList>
            <person name="Sun Z."/>
            <person name="Harris H.M."/>
            <person name="McCann A."/>
            <person name="Guo C."/>
            <person name="Argimon S."/>
            <person name="Zhang W."/>
            <person name="Yang X."/>
            <person name="Jeffery I.B."/>
            <person name="Cooney J.C."/>
            <person name="Kagawa T.F."/>
            <person name="Liu W."/>
            <person name="Song Y."/>
            <person name="Salvetti E."/>
            <person name="Wrobel A."/>
            <person name="Rasinkangas P."/>
            <person name="Parkhill J."/>
            <person name="Rea M.C."/>
            <person name="O'Sullivan O."/>
            <person name="Ritari J."/>
            <person name="Douillard F.P."/>
            <person name="Paul Ross R."/>
            <person name="Yang R."/>
            <person name="Briner A.E."/>
            <person name="Felis G.E."/>
            <person name="de Vos W.M."/>
            <person name="Barrangou R."/>
            <person name="Klaenhammer T.R."/>
            <person name="Caufield P.W."/>
            <person name="Cui Y."/>
            <person name="Zhang H."/>
            <person name="O'Toole P.W."/>
        </authorList>
    </citation>
    <scope>NUCLEOTIDE SEQUENCE [LARGE SCALE GENOMIC DNA]</scope>
    <source>
        <strain evidence="2 3">DSM 23829</strain>
    </source>
</reference>
<feature type="transmembrane region" description="Helical" evidence="1">
    <location>
        <begin position="111"/>
        <end position="128"/>
    </location>
</feature>
<dbReference type="AlphaFoldDB" id="A0A0R2AK08"/>
<accession>A0A0R2AK08</accession>
<feature type="transmembrane region" description="Helical" evidence="1">
    <location>
        <begin position="43"/>
        <end position="66"/>
    </location>
</feature>
<evidence type="ECO:0000313" key="3">
    <source>
        <dbReference type="Proteomes" id="UP000052012"/>
    </source>
</evidence>
<keyword evidence="3" id="KW-1185">Reference proteome</keyword>